<proteinExistence type="predicted"/>
<accession>A0A916UUX0</accession>
<feature type="domain" description="Cupin type-2" evidence="2">
    <location>
        <begin position="54"/>
        <end position="126"/>
    </location>
</feature>
<dbReference type="InterPro" id="IPR014710">
    <property type="entry name" value="RmlC-like_jellyroll"/>
</dbReference>
<name>A0A916UUX0_9BURK</name>
<comment type="caution">
    <text evidence="3">The sequence shown here is derived from an EMBL/GenBank/DDBJ whole genome shotgun (WGS) entry which is preliminary data.</text>
</comment>
<dbReference type="SUPFAM" id="SSF51182">
    <property type="entry name" value="RmlC-like cupins"/>
    <property type="match status" value="1"/>
</dbReference>
<reference evidence="3" key="1">
    <citation type="journal article" date="2014" name="Int. J. Syst. Evol. Microbiol.">
        <title>Complete genome sequence of Corynebacterium casei LMG S-19264T (=DSM 44701T), isolated from a smear-ripened cheese.</title>
        <authorList>
            <consortium name="US DOE Joint Genome Institute (JGI-PGF)"/>
            <person name="Walter F."/>
            <person name="Albersmeier A."/>
            <person name="Kalinowski J."/>
            <person name="Ruckert C."/>
        </authorList>
    </citation>
    <scope>NUCLEOTIDE SEQUENCE</scope>
    <source>
        <strain evidence="3">CGMCC 1.10998</strain>
    </source>
</reference>
<dbReference type="EMBL" id="BMED01000004">
    <property type="protein sequence ID" value="GGC89088.1"/>
    <property type="molecule type" value="Genomic_DNA"/>
</dbReference>
<keyword evidence="4" id="KW-1185">Reference proteome</keyword>
<evidence type="ECO:0000259" key="2">
    <source>
        <dbReference type="Pfam" id="PF07883"/>
    </source>
</evidence>
<protein>
    <submittedName>
        <fullName evidence="3">Cupin</fullName>
    </submittedName>
</protein>
<dbReference type="Pfam" id="PF07883">
    <property type="entry name" value="Cupin_2"/>
    <property type="match status" value="1"/>
</dbReference>
<feature type="chain" id="PRO_5037779594" evidence="1">
    <location>
        <begin position="25"/>
        <end position="141"/>
    </location>
</feature>
<evidence type="ECO:0000313" key="4">
    <source>
        <dbReference type="Proteomes" id="UP000637423"/>
    </source>
</evidence>
<dbReference type="InterPro" id="IPR011051">
    <property type="entry name" value="RmlC_Cupin_sf"/>
</dbReference>
<evidence type="ECO:0000256" key="1">
    <source>
        <dbReference type="SAM" id="SignalP"/>
    </source>
</evidence>
<dbReference type="RefSeq" id="WP_188568049.1">
    <property type="nucleotide sequence ID" value="NZ_BMED01000004.1"/>
</dbReference>
<dbReference type="CDD" id="cd02234">
    <property type="entry name" value="cupin_BLR7677-like"/>
    <property type="match status" value="1"/>
</dbReference>
<dbReference type="InterPro" id="IPR013096">
    <property type="entry name" value="Cupin_2"/>
</dbReference>
<dbReference type="Gene3D" id="2.60.120.10">
    <property type="entry name" value="Jelly Rolls"/>
    <property type="match status" value="1"/>
</dbReference>
<gene>
    <name evidence="3" type="ORF">GCM10011396_40390</name>
</gene>
<organism evidence="3 4">
    <name type="scientific">Undibacterium terreum</name>
    <dbReference type="NCBI Taxonomy" id="1224302"/>
    <lineage>
        <taxon>Bacteria</taxon>
        <taxon>Pseudomonadati</taxon>
        <taxon>Pseudomonadota</taxon>
        <taxon>Betaproteobacteria</taxon>
        <taxon>Burkholderiales</taxon>
        <taxon>Oxalobacteraceae</taxon>
        <taxon>Undibacterium</taxon>
    </lineage>
</organism>
<dbReference type="AlphaFoldDB" id="A0A916UUX0"/>
<keyword evidence="1" id="KW-0732">Signal</keyword>
<feature type="signal peptide" evidence="1">
    <location>
        <begin position="1"/>
        <end position="24"/>
    </location>
</feature>
<dbReference type="PANTHER" id="PTHR38599">
    <property type="entry name" value="CUPIN DOMAIN PROTEIN (AFU_ORTHOLOGUE AFUA_3G13620)"/>
    <property type="match status" value="1"/>
</dbReference>
<reference evidence="3" key="2">
    <citation type="submission" date="2020-09" db="EMBL/GenBank/DDBJ databases">
        <authorList>
            <person name="Sun Q."/>
            <person name="Zhou Y."/>
        </authorList>
    </citation>
    <scope>NUCLEOTIDE SEQUENCE</scope>
    <source>
        <strain evidence="3">CGMCC 1.10998</strain>
    </source>
</reference>
<evidence type="ECO:0000313" key="3">
    <source>
        <dbReference type="EMBL" id="GGC89088.1"/>
    </source>
</evidence>
<dbReference type="PANTHER" id="PTHR38599:SF1">
    <property type="entry name" value="CUPIN DOMAIN PROTEIN (AFU_ORTHOLOGUE AFUA_3G13620)"/>
    <property type="match status" value="1"/>
</dbReference>
<dbReference type="Proteomes" id="UP000637423">
    <property type="component" value="Unassembled WGS sequence"/>
</dbReference>
<sequence>MNIRSLLLQSVFGGLLAISTQVFSAEAEAPRETVVPAFAYGIPNVPGKSITALLVTYEPGGKSLPHRHGQAFVVAYVLEGAIRSKLEGGKEEVFKAGQSWTEKPGAHHVVSDNASATEPAKLLAIFITESKNTNLVTFDKK</sequence>